<feature type="compositionally biased region" description="Basic and acidic residues" evidence="1">
    <location>
        <begin position="40"/>
        <end position="54"/>
    </location>
</feature>
<accession>A0A2I1DGK1</accession>
<evidence type="ECO:0000313" key="3">
    <source>
        <dbReference type="Proteomes" id="UP000234254"/>
    </source>
</evidence>
<dbReference type="VEuPathDB" id="FungiDB:P168DRAFT_287067"/>
<comment type="caution">
    <text evidence="2">The sequence shown here is derived from an EMBL/GenBank/DDBJ whole genome shotgun (WGS) entry which is preliminary data.</text>
</comment>
<keyword evidence="3" id="KW-1185">Reference proteome</keyword>
<evidence type="ECO:0000256" key="1">
    <source>
        <dbReference type="SAM" id="MobiDB-lite"/>
    </source>
</evidence>
<sequence>MTGAGEGLFIEKRGRGPNPAGTGAIQSPHPLICLSPASEAGERERETKREKAGREGGGMRQHRRQSTRFIRYWMLDEPGVSNLG</sequence>
<gene>
    <name evidence="2" type="ORF">P168DRAFT_287067</name>
</gene>
<dbReference type="Proteomes" id="UP000234254">
    <property type="component" value="Unassembled WGS sequence"/>
</dbReference>
<feature type="region of interest" description="Disordered" evidence="1">
    <location>
        <begin position="1"/>
        <end position="64"/>
    </location>
</feature>
<dbReference type="AlphaFoldDB" id="A0A2I1DGK1"/>
<dbReference type="GeneID" id="36544019"/>
<dbReference type="RefSeq" id="XP_024697599.1">
    <property type="nucleotide sequence ID" value="XM_024836495.1"/>
</dbReference>
<reference evidence="2" key="1">
    <citation type="submission" date="2016-12" db="EMBL/GenBank/DDBJ databases">
        <title>The genomes of Aspergillus section Nigri reveals drivers in fungal speciation.</title>
        <authorList>
            <consortium name="DOE Joint Genome Institute"/>
            <person name="Vesth T.C."/>
            <person name="Nybo J."/>
            <person name="Theobald S."/>
            <person name="Brandl J."/>
            <person name="Frisvad J.C."/>
            <person name="Nielsen K.F."/>
            <person name="Lyhne E.K."/>
            <person name="Kogle M.E."/>
            <person name="Kuo A."/>
            <person name="Riley R."/>
            <person name="Clum A."/>
            <person name="Nolan M."/>
            <person name="Lipzen A."/>
            <person name="Salamov A."/>
            <person name="Henrissat B."/>
            <person name="Wiebenga A."/>
            <person name="De vries R.P."/>
            <person name="Grigoriev I.V."/>
            <person name="Mortensen U.H."/>
            <person name="Andersen M.R."/>
            <person name="Baker S.E."/>
        </authorList>
    </citation>
    <scope>NUCLEOTIDE SEQUENCE</scope>
    <source>
        <strain evidence="2">IBT 28561</strain>
    </source>
</reference>
<proteinExistence type="predicted"/>
<evidence type="ECO:0000313" key="2">
    <source>
        <dbReference type="EMBL" id="PKY09005.1"/>
    </source>
</evidence>
<organism evidence="2 3">
    <name type="scientific">Aspergillus campestris (strain IBT 28561)</name>
    <dbReference type="NCBI Taxonomy" id="1392248"/>
    <lineage>
        <taxon>Eukaryota</taxon>
        <taxon>Fungi</taxon>
        <taxon>Dikarya</taxon>
        <taxon>Ascomycota</taxon>
        <taxon>Pezizomycotina</taxon>
        <taxon>Eurotiomycetes</taxon>
        <taxon>Eurotiomycetidae</taxon>
        <taxon>Eurotiales</taxon>
        <taxon>Aspergillaceae</taxon>
        <taxon>Aspergillus</taxon>
        <taxon>Aspergillus subgen. Circumdati</taxon>
    </lineage>
</organism>
<dbReference type="EMBL" id="MSFM01000001">
    <property type="protein sequence ID" value="PKY09005.1"/>
    <property type="molecule type" value="Genomic_DNA"/>
</dbReference>
<protein>
    <submittedName>
        <fullName evidence="2">Uncharacterized protein</fullName>
    </submittedName>
</protein>
<name>A0A2I1DGK1_ASPC2</name>